<dbReference type="PANTHER" id="PTHR10353:SF36">
    <property type="entry name" value="LP05116P"/>
    <property type="match status" value="1"/>
</dbReference>
<dbReference type="PANTHER" id="PTHR10353">
    <property type="entry name" value="GLYCOSYL HYDROLASE"/>
    <property type="match status" value="1"/>
</dbReference>
<dbReference type="EC" id="3.2.1.21" evidence="3 11"/>
<accession>A0A6P0EX27</accession>
<protein>
    <recommendedName>
        <fullName evidence="3 11">Beta-glucosidase</fullName>
        <ecNumber evidence="3 11">3.2.1.21</ecNumber>
    </recommendedName>
</protein>
<evidence type="ECO:0000256" key="8">
    <source>
        <dbReference type="ARBA" id="ARBA00023326"/>
    </source>
</evidence>
<evidence type="ECO:0000256" key="6">
    <source>
        <dbReference type="ARBA" id="ARBA00023277"/>
    </source>
</evidence>
<reference evidence="12 14" key="1">
    <citation type="submission" date="2020-01" db="EMBL/GenBank/DDBJ databases">
        <title>the WGS Modestobacter muralis CPCC 204518.</title>
        <authorList>
            <person name="Jiang Z."/>
        </authorList>
    </citation>
    <scope>NUCLEOTIDE SEQUENCE [LARGE SCALE GENOMIC DNA]</scope>
    <source>
        <strain evidence="12 14">DSM 100205</strain>
    </source>
</reference>
<evidence type="ECO:0000256" key="4">
    <source>
        <dbReference type="ARBA" id="ARBA00022801"/>
    </source>
</evidence>
<keyword evidence="7 11" id="KW-0326">Glycosidase</keyword>
<keyword evidence="4 11" id="KW-0378">Hydrolase</keyword>
<evidence type="ECO:0000256" key="3">
    <source>
        <dbReference type="ARBA" id="ARBA00012744"/>
    </source>
</evidence>
<dbReference type="Proteomes" id="UP000468828">
    <property type="component" value="Unassembled WGS sequence"/>
</dbReference>
<evidence type="ECO:0000256" key="1">
    <source>
        <dbReference type="ARBA" id="ARBA00000448"/>
    </source>
</evidence>
<evidence type="ECO:0000313" key="14">
    <source>
        <dbReference type="Proteomes" id="UP000468828"/>
    </source>
</evidence>
<dbReference type="PRINTS" id="PR00131">
    <property type="entry name" value="GLHYDRLASE1"/>
</dbReference>
<dbReference type="SUPFAM" id="SSF51445">
    <property type="entry name" value="(Trans)glycosidases"/>
    <property type="match status" value="1"/>
</dbReference>
<dbReference type="RefSeq" id="WP_163611028.1">
    <property type="nucleotide sequence ID" value="NZ_JAAGWB010000024.1"/>
</dbReference>
<dbReference type="InterPro" id="IPR017853">
    <property type="entry name" value="GH"/>
</dbReference>
<keyword evidence="6" id="KW-0119">Carbohydrate metabolism</keyword>
<evidence type="ECO:0000313" key="15">
    <source>
        <dbReference type="Proteomes" id="UP000471152"/>
    </source>
</evidence>
<sequence length="446" mass="48565">MSTPALPADFRWGVATSAFQIEGATTADGRGPSIWDDFGRVPEAIEHGDTGDVACDSYRRWDDDLALMRELGVNSYRFSTAWPRIQPTGAGPVNAAGLDHYDRMVDDLLAAGIEPFPTLYHWDLPSALQHRGGWVARETAERFAEYAGLVAGRLGDRVTRWTTLNEPLCTAWIGHLEGRMAPGVRDLRSAVHAGYHQVLAHALGSAAIRAAAPAAEVGIVLNLSPIEPATDSAADRQAALRADGHVNRWWLDPVHGRGFPADMVALYGVDLPELPGDAALLAQPLDFLGVNYYFRQRIAADPEVATLGFRQVPVPGAVTTALDWEVHPQGLADLLLRVAKEYETPALLVTENGSAWHDTPGPDGVVDDPERTAFLVDHVAAVQSAAAQGAPVQGYYAWSLMDNFEWAYGYWPRFGLARVDYETQQRTLKRSGRTYAGLIAEHTGRA</sequence>
<dbReference type="Pfam" id="PF00232">
    <property type="entry name" value="Glyco_hydro_1"/>
    <property type="match status" value="1"/>
</dbReference>
<feature type="binding site" evidence="10">
    <location>
        <position position="20"/>
    </location>
    <ligand>
        <name>substrate</name>
    </ligand>
</feature>
<feature type="binding site" evidence="10">
    <location>
        <begin position="405"/>
        <end position="406"/>
    </location>
    <ligand>
        <name>substrate</name>
    </ligand>
</feature>
<feature type="binding site" evidence="10">
    <location>
        <position position="293"/>
    </location>
    <ligand>
        <name>substrate</name>
    </ligand>
</feature>
<dbReference type="EMBL" id="JAAGWH010000022">
    <property type="protein sequence ID" value="NEK94454.1"/>
    <property type="molecule type" value="Genomic_DNA"/>
</dbReference>
<evidence type="ECO:0000313" key="12">
    <source>
        <dbReference type="EMBL" id="NEK94454.1"/>
    </source>
</evidence>
<evidence type="ECO:0000313" key="13">
    <source>
        <dbReference type="EMBL" id="NEN51342.1"/>
    </source>
</evidence>
<dbReference type="Proteomes" id="UP000471152">
    <property type="component" value="Unassembled WGS sequence"/>
</dbReference>
<dbReference type="GO" id="GO:0030245">
    <property type="term" value="P:cellulose catabolic process"/>
    <property type="evidence" value="ECO:0007669"/>
    <property type="project" value="UniProtKB-KW"/>
</dbReference>
<reference evidence="13 15" key="2">
    <citation type="submission" date="2020-02" db="EMBL/GenBank/DDBJ databases">
        <title>The WGS of Modestobacter muralis DSM 100205.</title>
        <authorList>
            <person name="Jiang Z."/>
        </authorList>
    </citation>
    <scope>NUCLEOTIDE SEQUENCE [LARGE SCALE GENOMIC DNA]</scope>
    <source>
        <strain evidence="13 15">DSM 100205</strain>
    </source>
</reference>
<dbReference type="NCBIfam" id="TIGR03356">
    <property type="entry name" value="BGL"/>
    <property type="match status" value="1"/>
</dbReference>
<dbReference type="GO" id="GO:0005829">
    <property type="term" value="C:cytosol"/>
    <property type="evidence" value="ECO:0007669"/>
    <property type="project" value="TreeGrafter"/>
</dbReference>
<organism evidence="12 14">
    <name type="scientific">Modestobacter muralis</name>
    <dbReference type="NCBI Taxonomy" id="1608614"/>
    <lineage>
        <taxon>Bacteria</taxon>
        <taxon>Bacillati</taxon>
        <taxon>Actinomycetota</taxon>
        <taxon>Actinomycetes</taxon>
        <taxon>Geodermatophilales</taxon>
        <taxon>Geodermatophilaceae</taxon>
        <taxon>Modestobacter</taxon>
    </lineage>
</organism>
<evidence type="ECO:0000256" key="11">
    <source>
        <dbReference type="RuleBase" id="RU361175"/>
    </source>
</evidence>
<feature type="binding site" evidence="10">
    <location>
        <position position="165"/>
    </location>
    <ligand>
        <name>substrate</name>
    </ligand>
</feature>
<name>A0A6P0EX27_9ACTN</name>
<dbReference type="AlphaFoldDB" id="A0A6P0EX27"/>
<dbReference type="PROSITE" id="PS00653">
    <property type="entry name" value="GLYCOSYL_HYDROL_F1_2"/>
    <property type="match status" value="1"/>
</dbReference>
<dbReference type="EMBL" id="JAAGWB010000024">
    <property type="protein sequence ID" value="NEN51342.1"/>
    <property type="molecule type" value="Genomic_DNA"/>
</dbReference>
<keyword evidence="5" id="KW-0136">Cellulose degradation</keyword>
<comment type="similarity">
    <text evidence="2 11">Belongs to the glycosyl hydrolase 1 family.</text>
</comment>
<evidence type="ECO:0000256" key="2">
    <source>
        <dbReference type="ARBA" id="ARBA00010838"/>
    </source>
</evidence>
<comment type="catalytic activity">
    <reaction evidence="1 11">
        <text>Hydrolysis of terminal, non-reducing beta-D-glucosyl residues with release of beta-D-glucose.</text>
        <dbReference type="EC" id="3.2.1.21"/>
    </reaction>
</comment>
<dbReference type="Gene3D" id="3.20.20.80">
    <property type="entry name" value="Glycosidases"/>
    <property type="match status" value="1"/>
</dbReference>
<evidence type="ECO:0000256" key="10">
    <source>
        <dbReference type="PIRSR" id="PIRSR617736-2"/>
    </source>
</evidence>
<feature type="active site" description="Proton donor" evidence="9">
    <location>
        <position position="166"/>
    </location>
</feature>
<feature type="binding site" evidence="10">
    <location>
        <position position="398"/>
    </location>
    <ligand>
        <name>substrate</name>
    </ligand>
</feature>
<comment type="caution">
    <text evidence="12">The sequence shown here is derived from an EMBL/GenBank/DDBJ whole genome shotgun (WGS) entry which is preliminary data.</text>
</comment>
<keyword evidence="14" id="KW-1185">Reference proteome</keyword>
<gene>
    <name evidence="13" type="ORF">G3R41_10410</name>
    <name evidence="12" type="ORF">GCU67_09755</name>
</gene>
<proteinExistence type="inferred from homology"/>
<dbReference type="InterPro" id="IPR017736">
    <property type="entry name" value="Glyco_hydro_1_beta-glucosidase"/>
</dbReference>
<keyword evidence="8" id="KW-0624">Polysaccharide degradation</keyword>
<evidence type="ECO:0000256" key="5">
    <source>
        <dbReference type="ARBA" id="ARBA00023001"/>
    </source>
</evidence>
<evidence type="ECO:0000256" key="9">
    <source>
        <dbReference type="PIRSR" id="PIRSR617736-1"/>
    </source>
</evidence>
<feature type="active site" description="Nucleophile" evidence="9">
    <location>
        <position position="351"/>
    </location>
</feature>
<dbReference type="InterPro" id="IPR001360">
    <property type="entry name" value="Glyco_hydro_1"/>
</dbReference>
<evidence type="ECO:0000256" key="7">
    <source>
        <dbReference type="ARBA" id="ARBA00023295"/>
    </source>
</evidence>
<dbReference type="GO" id="GO:0008422">
    <property type="term" value="F:beta-glucosidase activity"/>
    <property type="evidence" value="ECO:0007669"/>
    <property type="project" value="UniProtKB-EC"/>
</dbReference>
<dbReference type="InterPro" id="IPR033132">
    <property type="entry name" value="GH_1_N_CS"/>
</dbReference>
<feature type="binding site" evidence="10">
    <location>
        <position position="121"/>
    </location>
    <ligand>
        <name>substrate</name>
    </ligand>
</feature>
<dbReference type="FunFam" id="3.20.20.80:FF:000004">
    <property type="entry name" value="Beta-glucosidase 6-phospho-beta-glucosidase"/>
    <property type="match status" value="1"/>
</dbReference>